<accession>A0A562SHT3</accession>
<dbReference type="InterPro" id="IPR021255">
    <property type="entry name" value="DUF2807"/>
</dbReference>
<sequence length="247" mass="26412">MQTFLYMQPTYQLLVLLVFSLFTASCDVTGQNHVRGSGNVQKEERSVGAFTKLSVRGSMDVFLTQGPAKAAVIEADDNILPLIELEKEGDELVVRLRRHTSINTRKAMKVYLTTPEIEGLYLAGSGNIKLENKFSNNREMKLKVSGSGNIDGELNAPQVDADISGSGDITLRGETKELDIDIAGSGDFKGSDLLSENADIKIAGSGDALVHASMTLDARIAGSGDVRYKGTPQVSSKVAGSGSVKKD</sequence>
<dbReference type="Proteomes" id="UP000316778">
    <property type="component" value="Unassembled WGS sequence"/>
</dbReference>
<keyword evidence="5" id="KW-1185">Reference proteome</keyword>
<comment type="caution">
    <text evidence="4">The sequence shown here is derived from an EMBL/GenBank/DDBJ whole genome shotgun (WGS) entry which is preliminary data.</text>
</comment>
<gene>
    <name evidence="4" type="ORF">LX66_5470</name>
</gene>
<feature type="compositionally biased region" description="Low complexity" evidence="1">
    <location>
        <begin position="234"/>
        <end position="247"/>
    </location>
</feature>
<dbReference type="Pfam" id="PF10988">
    <property type="entry name" value="DUF2807"/>
    <property type="match status" value="1"/>
</dbReference>
<dbReference type="PANTHER" id="PTHR39200">
    <property type="entry name" value="HYPOTHETICAL EXPORTED PROTEIN"/>
    <property type="match status" value="1"/>
</dbReference>
<dbReference type="Gene3D" id="2.160.20.120">
    <property type="match status" value="1"/>
</dbReference>
<feature type="chain" id="PRO_5021915277" evidence="2">
    <location>
        <begin position="25"/>
        <end position="247"/>
    </location>
</feature>
<dbReference type="PANTHER" id="PTHR39200:SF1">
    <property type="entry name" value="AUTO-TRANSPORTER ADHESIN HEAD GIN DOMAIN-CONTAINING PROTEIN-RELATED"/>
    <property type="match status" value="1"/>
</dbReference>
<evidence type="ECO:0000256" key="1">
    <source>
        <dbReference type="SAM" id="MobiDB-lite"/>
    </source>
</evidence>
<reference evidence="4 5" key="1">
    <citation type="journal article" date="2013" name="Stand. Genomic Sci.">
        <title>Genomic Encyclopedia of Type Strains, Phase I: The one thousand microbial genomes (KMG-I) project.</title>
        <authorList>
            <person name="Kyrpides N.C."/>
            <person name="Woyke T."/>
            <person name="Eisen J.A."/>
            <person name="Garrity G."/>
            <person name="Lilburn T.G."/>
            <person name="Beck B.J."/>
            <person name="Whitman W.B."/>
            <person name="Hugenholtz P."/>
            <person name="Klenk H.P."/>
        </authorList>
    </citation>
    <scope>NUCLEOTIDE SEQUENCE [LARGE SCALE GENOMIC DNA]</scope>
    <source>
        <strain evidence="4 5">DSM 13484</strain>
    </source>
</reference>
<organism evidence="4 5">
    <name type="scientific">Chitinophaga japonensis</name>
    <name type="common">Flexibacter japonensis</name>
    <dbReference type="NCBI Taxonomy" id="104662"/>
    <lineage>
        <taxon>Bacteria</taxon>
        <taxon>Pseudomonadati</taxon>
        <taxon>Bacteroidota</taxon>
        <taxon>Chitinophagia</taxon>
        <taxon>Chitinophagales</taxon>
        <taxon>Chitinophagaceae</taxon>
        <taxon>Chitinophaga</taxon>
    </lineage>
</organism>
<feature type="region of interest" description="Disordered" evidence="1">
    <location>
        <begin position="225"/>
        <end position="247"/>
    </location>
</feature>
<evidence type="ECO:0000313" key="4">
    <source>
        <dbReference type="EMBL" id="TWI80865.1"/>
    </source>
</evidence>
<evidence type="ECO:0000256" key="2">
    <source>
        <dbReference type="SAM" id="SignalP"/>
    </source>
</evidence>
<proteinExistence type="predicted"/>
<name>A0A562SHT3_CHIJA</name>
<keyword evidence="2" id="KW-0732">Signal</keyword>
<dbReference type="EMBL" id="VLLG01000008">
    <property type="protein sequence ID" value="TWI80865.1"/>
    <property type="molecule type" value="Genomic_DNA"/>
</dbReference>
<evidence type="ECO:0000313" key="5">
    <source>
        <dbReference type="Proteomes" id="UP000316778"/>
    </source>
</evidence>
<evidence type="ECO:0000259" key="3">
    <source>
        <dbReference type="Pfam" id="PF10988"/>
    </source>
</evidence>
<feature type="signal peptide" evidence="2">
    <location>
        <begin position="1"/>
        <end position="24"/>
    </location>
</feature>
<feature type="domain" description="Putative auto-transporter adhesin head GIN" evidence="3">
    <location>
        <begin position="49"/>
        <end position="232"/>
    </location>
</feature>
<protein>
    <submittedName>
        <fullName evidence="4">Putative autotransporter adhesin-like protein</fullName>
    </submittedName>
</protein>
<dbReference type="AlphaFoldDB" id="A0A562SHT3"/>